<accession>A0A9D1FLE5</accession>
<keyword evidence="4" id="KW-0378">Hydrolase</keyword>
<organism evidence="9 10">
    <name type="scientific">Candidatus Merdivicinus excrementipullorum</name>
    <dbReference type="NCBI Taxonomy" id="2840867"/>
    <lineage>
        <taxon>Bacteria</taxon>
        <taxon>Bacillati</taxon>
        <taxon>Bacillota</taxon>
        <taxon>Clostridia</taxon>
        <taxon>Eubacteriales</taxon>
        <taxon>Oscillospiraceae</taxon>
        <taxon>Oscillospiraceae incertae sedis</taxon>
        <taxon>Candidatus Merdivicinus</taxon>
    </lineage>
</organism>
<evidence type="ECO:0000313" key="10">
    <source>
        <dbReference type="Proteomes" id="UP000824002"/>
    </source>
</evidence>
<gene>
    <name evidence="9" type="ORF">IAB51_02500</name>
</gene>
<dbReference type="Pfam" id="PF00246">
    <property type="entry name" value="Peptidase_M14"/>
    <property type="match status" value="1"/>
</dbReference>
<evidence type="ECO:0000256" key="1">
    <source>
        <dbReference type="ARBA" id="ARBA00001947"/>
    </source>
</evidence>
<protein>
    <submittedName>
        <fullName evidence="9">Gamma-D-glutamyl-meso-diaminopimelate peptidase</fullName>
    </submittedName>
</protein>
<evidence type="ECO:0000256" key="2">
    <source>
        <dbReference type="ARBA" id="ARBA00005988"/>
    </source>
</evidence>
<evidence type="ECO:0000313" key="9">
    <source>
        <dbReference type="EMBL" id="HIS75657.1"/>
    </source>
</evidence>
<dbReference type="GO" id="GO:0006508">
    <property type="term" value="P:proteolysis"/>
    <property type="evidence" value="ECO:0007669"/>
    <property type="project" value="UniProtKB-KW"/>
</dbReference>
<dbReference type="EMBL" id="DVJP01000020">
    <property type="protein sequence ID" value="HIS75657.1"/>
    <property type="molecule type" value="Genomic_DNA"/>
</dbReference>
<dbReference type="AlphaFoldDB" id="A0A9D1FLE5"/>
<dbReference type="SMART" id="SM00631">
    <property type="entry name" value="Zn_pept"/>
    <property type="match status" value="1"/>
</dbReference>
<sequence length="290" mass="31909">MKSISCAALWKELRQLEQAFPAARVFRAGKSALGKEIPALGMGRLKNASLFVGATHGEEWLTSLLLMRFAWEIAAAWTDEAPSFAGVTREKGLIIVPMLNPDGVEIALDGPRKAGPFRDQTEPLYRANGGKWQANARGVDLNHNFDAGWNILREMETVSGITGPAATRYGGPYPHSEPETRGIINLIYAFQPRRLYSFHSQGEEIFWEYGGLQVPQAESIARALSALSGYTLVKNSGLASHGGLKDWFIQEFRRPGFTIEIGKGENPLPIEDLEPIYGRLLPLLTAAAFL</sequence>
<dbReference type="Gene3D" id="3.40.630.10">
    <property type="entry name" value="Zn peptidases"/>
    <property type="match status" value="1"/>
</dbReference>
<dbReference type="PROSITE" id="PS52035">
    <property type="entry name" value="PEPTIDASE_M14"/>
    <property type="match status" value="1"/>
</dbReference>
<name>A0A9D1FLE5_9FIRM</name>
<evidence type="ECO:0000256" key="5">
    <source>
        <dbReference type="ARBA" id="ARBA00022833"/>
    </source>
</evidence>
<dbReference type="PANTHER" id="PTHR11705:SF143">
    <property type="entry name" value="SLL0236 PROTEIN"/>
    <property type="match status" value="1"/>
</dbReference>
<comment type="cofactor">
    <cofactor evidence="1">
        <name>Zn(2+)</name>
        <dbReference type="ChEBI" id="CHEBI:29105"/>
    </cofactor>
</comment>
<evidence type="ECO:0000256" key="4">
    <source>
        <dbReference type="ARBA" id="ARBA00022801"/>
    </source>
</evidence>
<keyword evidence="3" id="KW-0645">Protease</keyword>
<dbReference type="SUPFAM" id="SSF53187">
    <property type="entry name" value="Zn-dependent exopeptidases"/>
    <property type="match status" value="1"/>
</dbReference>
<dbReference type="InterPro" id="IPR000834">
    <property type="entry name" value="Peptidase_M14"/>
</dbReference>
<evidence type="ECO:0000259" key="8">
    <source>
        <dbReference type="PROSITE" id="PS52035"/>
    </source>
</evidence>
<feature type="domain" description="Peptidase M14" evidence="8">
    <location>
        <begin position="2"/>
        <end position="288"/>
    </location>
</feature>
<dbReference type="Proteomes" id="UP000824002">
    <property type="component" value="Unassembled WGS sequence"/>
</dbReference>
<evidence type="ECO:0000256" key="3">
    <source>
        <dbReference type="ARBA" id="ARBA00022670"/>
    </source>
</evidence>
<comment type="similarity">
    <text evidence="2 7">Belongs to the peptidase M14 family.</text>
</comment>
<dbReference type="GO" id="GO:0004181">
    <property type="term" value="F:metallocarboxypeptidase activity"/>
    <property type="evidence" value="ECO:0007669"/>
    <property type="project" value="InterPro"/>
</dbReference>
<reference evidence="9" key="2">
    <citation type="journal article" date="2021" name="PeerJ">
        <title>Extensive microbial diversity within the chicken gut microbiome revealed by metagenomics and culture.</title>
        <authorList>
            <person name="Gilroy R."/>
            <person name="Ravi A."/>
            <person name="Getino M."/>
            <person name="Pursley I."/>
            <person name="Horton D.L."/>
            <person name="Alikhan N.F."/>
            <person name="Baker D."/>
            <person name="Gharbi K."/>
            <person name="Hall N."/>
            <person name="Watson M."/>
            <person name="Adriaenssens E.M."/>
            <person name="Foster-Nyarko E."/>
            <person name="Jarju S."/>
            <person name="Secka A."/>
            <person name="Antonio M."/>
            <person name="Oren A."/>
            <person name="Chaudhuri R.R."/>
            <person name="La Ragione R."/>
            <person name="Hildebrand F."/>
            <person name="Pallen M.J."/>
        </authorList>
    </citation>
    <scope>NUCLEOTIDE SEQUENCE</scope>
    <source>
        <strain evidence="9">CHK199-13235</strain>
    </source>
</reference>
<feature type="active site" description="Proton donor/acceptor" evidence="7">
    <location>
        <position position="260"/>
    </location>
</feature>
<proteinExistence type="inferred from homology"/>
<reference evidence="9" key="1">
    <citation type="submission" date="2020-10" db="EMBL/GenBank/DDBJ databases">
        <authorList>
            <person name="Gilroy R."/>
        </authorList>
    </citation>
    <scope>NUCLEOTIDE SEQUENCE</scope>
    <source>
        <strain evidence="9">CHK199-13235</strain>
    </source>
</reference>
<comment type="caution">
    <text evidence="9">The sequence shown here is derived from an EMBL/GenBank/DDBJ whole genome shotgun (WGS) entry which is preliminary data.</text>
</comment>
<evidence type="ECO:0000256" key="7">
    <source>
        <dbReference type="PROSITE-ProRule" id="PRU01379"/>
    </source>
</evidence>
<keyword evidence="5" id="KW-0862">Zinc</keyword>
<keyword evidence="6" id="KW-0482">Metalloprotease</keyword>
<evidence type="ECO:0000256" key="6">
    <source>
        <dbReference type="ARBA" id="ARBA00023049"/>
    </source>
</evidence>
<dbReference type="GO" id="GO:0005615">
    <property type="term" value="C:extracellular space"/>
    <property type="evidence" value="ECO:0007669"/>
    <property type="project" value="TreeGrafter"/>
</dbReference>
<dbReference type="InterPro" id="IPR034274">
    <property type="entry name" value="ENP1_M14_CPD"/>
</dbReference>
<dbReference type="PANTHER" id="PTHR11705">
    <property type="entry name" value="PROTEASE FAMILY M14 CARBOXYPEPTIDASE A,B"/>
    <property type="match status" value="1"/>
</dbReference>
<dbReference type="GO" id="GO:0008270">
    <property type="term" value="F:zinc ion binding"/>
    <property type="evidence" value="ECO:0007669"/>
    <property type="project" value="InterPro"/>
</dbReference>
<dbReference type="CDD" id="cd06229">
    <property type="entry name" value="M14_Endopeptidase_I"/>
    <property type="match status" value="1"/>
</dbReference>